<accession>A0A833RUI6</accession>
<evidence type="ECO:0000259" key="1">
    <source>
        <dbReference type="Pfam" id="PF02212"/>
    </source>
</evidence>
<sequence>MPIWLNEIIQVLKPSEHQTEQEALEIAITKLLLKSYYVIVRKNVEDSVPKAIMHFLACMHKLPVESTMRGSHCPYQWPLRLEKAPYWLESQVGVYGKPAKKDFEANYDMRSYYGGSNKSGADTFLFGFKSDFNRSISGLD</sequence>
<dbReference type="Proteomes" id="UP000623129">
    <property type="component" value="Unassembled WGS sequence"/>
</dbReference>
<dbReference type="EMBL" id="SWLB01000001">
    <property type="protein sequence ID" value="KAF3342006.1"/>
    <property type="molecule type" value="Genomic_DNA"/>
</dbReference>
<dbReference type="AlphaFoldDB" id="A0A833RUI6"/>
<keyword evidence="3" id="KW-1185">Reference proteome</keyword>
<reference evidence="2" key="1">
    <citation type="submission" date="2020-01" db="EMBL/GenBank/DDBJ databases">
        <title>Genome sequence of Kobresia littledalei, the first chromosome-level genome in the family Cyperaceae.</title>
        <authorList>
            <person name="Qu G."/>
        </authorList>
    </citation>
    <scope>NUCLEOTIDE SEQUENCE</scope>
    <source>
        <strain evidence="2">C.B.Clarke</strain>
        <tissue evidence="2">Leaf</tissue>
    </source>
</reference>
<proteinExistence type="predicted"/>
<gene>
    <name evidence="2" type="ORF">FCM35_KLT00644</name>
</gene>
<organism evidence="2 3">
    <name type="scientific">Carex littledalei</name>
    <dbReference type="NCBI Taxonomy" id="544730"/>
    <lineage>
        <taxon>Eukaryota</taxon>
        <taxon>Viridiplantae</taxon>
        <taxon>Streptophyta</taxon>
        <taxon>Embryophyta</taxon>
        <taxon>Tracheophyta</taxon>
        <taxon>Spermatophyta</taxon>
        <taxon>Magnoliopsida</taxon>
        <taxon>Liliopsida</taxon>
        <taxon>Poales</taxon>
        <taxon>Cyperaceae</taxon>
        <taxon>Cyperoideae</taxon>
        <taxon>Cariceae</taxon>
        <taxon>Carex</taxon>
        <taxon>Carex subgen. Euthyceras</taxon>
    </lineage>
</organism>
<dbReference type="OrthoDB" id="5061070at2759"/>
<dbReference type="GO" id="GO:0003924">
    <property type="term" value="F:GTPase activity"/>
    <property type="evidence" value="ECO:0007669"/>
    <property type="project" value="InterPro"/>
</dbReference>
<dbReference type="Gene3D" id="1.20.120.1240">
    <property type="entry name" value="Dynamin, middle domain"/>
    <property type="match status" value="1"/>
</dbReference>
<evidence type="ECO:0000313" key="3">
    <source>
        <dbReference type="Proteomes" id="UP000623129"/>
    </source>
</evidence>
<protein>
    <submittedName>
        <fullName evidence="2">Dynamin-related protein 3A</fullName>
    </submittedName>
</protein>
<comment type="caution">
    <text evidence="2">The sequence shown here is derived from an EMBL/GenBank/DDBJ whole genome shotgun (WGS) entry which is preliminary data.</text>
</comment>
<dbReference type="InterPro" id="IPR003130">
    <property type="entry name" value="GED"/>
</dbReference>
<name>A0A833RUI6_9POAL</name>
<evidence type="ECO:0000313" key="2">
    <source>
        <dbReference type="EMBL" id="KAF3342006.1"/>
    </source>
</evidence>
<feature type="domain" description="Dynamin GTPase effector" evidence="1">
    <location>
        <begin position="22"/>
        <end position="60"/>
    </location>
</feature>
<dbReference type="GO" id="GO:0005525">
    <property type="term" value="F:GTP binding"/>
    <property type="evidence" value="ECO:0007669"/>
    <property type="project" value="InterPro"/>
</dbReference>
<dbReference type="Pfam" id="PF02212">
    <property type="entry name" value="GED"/>
    <property type="match status" value="1"/>
</dbReference>